<dbReference type="Proteomes" id="UP000287651">
    <property type="component" value="Unassembled WGS sequence"/>
</dbReference>
<accession>A0A427A922</accession>
<evidence type="ECO:0000313" key="2">
    <source>
        <dbReference type="EMBL" id="RRT72723.1"/>
    </source>
</evidence>
<gene>
    <name evidence="2" type="ORF">B296_00022874</name>
</gene>
<comment type="caution">
    <text evidence="2">The sequence shown here is derived from an EMBL/GenBank/DDBJ whole genome shotgun (WGS) entry which is preliminary data.</text>
</comment>
<sequence length="68" mass="7631">MIRATRELACSSTYIRLRESDKSENKIKHNTHLQRRLLAGQVVAHGRQQSPTGKGCRLRSGDASGRKN</sequence>
<proteinExistence type="predicted"/>
<dbReference type="EMBL" id="AMZH03003310">
    <property type="protein sequence ID" value="RRT72723.1"/>
    <property type="molecule type" value="Genomic_DNA"/>
</dbReference>
<protein>
    <submittedName>
        <fullName evidence="2">Uncharacterized protein</fullName>
    </submittedName>
</protein>
<dbReference type="AlphaFoldDB" id="A0A427A922"/>
<evidence type="ECO:0000313" key="3">
    <source>
        <dbReference type="Proteomes" id="UP000287651"/>
    </source>
</evidence>
<name>A0A427A922_ENSVE</name>
<reference evidence="2 3" key="1">
    <citation type="journal article" date="2014" name="Agronomy (Basel)">
        <title>A Draft Genome Sequence for Ensete ventricosum, the Drought-Tolerant Tree Against Hunger.</title>
        <authorList>
            <person name="Harrison J."/>
            <person name="Moore K.A."/>
            <person name="Paszkiewicz K."/>
            <person name="Jones T."/>
            <person name="Grant M."/>
            <person name="Ambacheew D."/>
            <person name="Muzemil S."/>
            <person name="Studholme D.J."/>
        </authorList>
    </citation>
    <scope>NUCLEOTIDE SEQUENCE [LARGE SCALE GENOMIC DNA]</scope>
</reference>
<feature type="region of interest" description="Disordered" evidence="1">
    <location>
        <begin position="42"/>
        <end position="68"/>
    </location>
</feature>
<organism evidence="2 3">
    <name type="scientific">Ensete ventricosum</name>
    <name type="common">Abyssinian banana</name>
    <name type="synonym">Musa ensete</name>
    <dbReference type="NCBI Taxonomy" id="4639"/>
    <lineage>
        <taxon>Eukaryota</taxon>
        <taxon>Viridiplantae</taxon>
        <taxon>Streptophyta</taxon>
        <taxon>Embryophyta</taxon>
        <taxon>Tracheophyta</taxon>
        <taxon>Spermatophyta</taxon>
        <taxon>Magnoliopsida</taxon>
        <taxon>Liliopsida</taxon>
        <taxon>Zingiberales</taxon>
        <taxon>Musaceae</taxon>
        <taxon>Ensete</taxon>
    </lineage>
</organism>
<evidence type="ECO:0000256" key="1">
    <source>
        <dbReference type="SAM" id="MobiDB-lite"/>
    </source>
</evidence>